<dbReference type="EMBL" id="JAHLQL010000010">
    <property type="protein sequence ID" value="MBU5593413.1"/>
    <property type="molecule type" value="Genomic_DNA"/>
</dbReference>
<organism evidence="3 4">
    <name type="scientific">Clostridium simiarum</name>
    <dbReference type="NCBI Taxonomy" id="2841506"/>
    <lineage>
        <taxon>Bacteria</taxon>
        <taxon>Bacillati</taxon>
        <taxon>Bacillota</taxon>
        <taxon>Clostridia</taxon>
        <taxon>Eubacteriales</taxon>
        <taxon>Clostridiaceae</taxon>
        <taxon>Clostridium</taxon>
    </lineage>
</organism>
<evidence type="ECO:0000259" key="2">
    <source>
        <dbReference type="Pfam" id="PF14470"/>
    </source>
</evidence>
<evidence type="ECO:0000313" key="4">
    <source>
        <dbReference type="Proteomes" id="UP000736583"/>
    </source>
</evidence>
<feature type="transmembrane region" description="Helical" evidence="1">
    <location>
        <begin position="193"/>
        <end position="213"/>
    </location>
</feature>
<feature type="domain" description="YokE-like PH" evidence="2">
    <location>
        <begin position="76"/>
        <end position="164"/>
    </location>
</feature>
<comment type="caution">
    <text evidence="3">The sequence shown here is derived from an EMBL/GenBank/DDBJ whole genome shotgun (WGS) entry which is preliminary data.</text>
</comment>
<keyword evidence="1" id="KW-0472">Membrane</keyword>
<protein>
    <submittedName>
        <fullName evidence="3">PH domain-containing protein</fullName>
    </submittedName>
</protein>
<proteinExistence type="predicted"/>
<dbReference type="RefSeq" id="WP_216458069.1">
    <property type="nucleotide sequence ID" value="NZ_JAHLQL010000010.1"/>
</dbReference>
<dbReference type="Proteomes" id="UP000736583">
    <property type="component" value="Unassembled WGS sequence"/>
</dbReference>
<dbReference type="InterPro" id="IPR039519">
    <property type="entry name" value="YokE-like_PH"/>
</dbReference>
<evidence type="ECO:0000256" key="1">
    <source>
        <dbReference type="SAM" id="Phobius"/>
    </source>
</evidence>
<name>A0ABS6F4K5_9CLOT</name>
<reference evidence="3 4" key="1">
    <citation type="submission" date="2021-06" db="EMBL/GenBank/DDBJ databases">
        <authorList>
            <person name="Sun Q."/>
            <person name="Li D."/>
        </authorList>
    </citation>
    <scope>NUCLEOTIDE SEQUENCE [LARGE SCALE GENOMIC DNA]</scope>
    <source>
        <strain evidence="3 4">MSJ-4</strain>
    </source>
</reference>
<keyword evidence="1" id="KW-0812">Transmembrane</keyword>
<sequence>MSTREYLLSLNDIKLDDEEIEQYEMAELDEQSLKAMKSRVLTIIGKKNFNESMNVIGKDLLDGEEIKHSFSCCNYEIIALHTLISRGSGIYTSDLGVNLGILVTNKRIFIMNFNVIYKLLNYKAYYFNEIKSIKHCKNKSDHRIQITPRSGRTIYLELFNDNYIPALNYLKQFKDTDNIEIQENLKKLRRGAYAYYIWLMPLIIAIICIIAILSY</sequence>
<keyword evidence="1" id="KW-1133">Transmembrane helix</keyword>
<gene>
    <name evidence="3" type="ORF">KQI89_16855</name>
</gene>
<accession>A0ABS6F4K5</accession>
<keyword evidence="4" id="KW-1185">Reference proteome</keyword>
<evidence type="ECO:0000313" key="3">
    <source>
        <dbReference type="EMBL" id="MBU5593413.1"/>
    </source>
</evidence>
<dbReference type="Pfam" id="PF14470">
    <property type="entry name" value="bPH_3"/>
    <property type="match status" value="1"/>
</dbReference>